<organism evidence="2 3">
    <name type="scientific">Arthrobotrys oligospora (strain ATCC 24927 / CBS 115.81 / DSM 1491)</name>
    <name type="common">Nematode-trapping fungus</name>
    <name type="synonym">Didymozoophaga oligospora</name>
    <dbReference type="NCBI Taxonomy" id="756982"/>
    <lineage>
        <taxon>Eukaryota</taxon>
        <taxon>Fungi</taxon>
        <taxon>Dikarya</taxon>
        <taxon>Ascomycota</taxon>
        <taxon>Pezizomycotina</taxon>
        <taxon>Orbiliomycetes</taxon>
        <taxon>Orbiliales</taxon>
        <taxon>Orbiliaceae</taxon>
        <taxon>Orbilia</taxon>
        <taxon>Orbilia oligospora</taxon>
    </lineage>
</organism>
<evidence type="ECO:0000256" key="1">
    <source>
        <dbReference type="SAM" id="MobiDB-lite"/>
    </source>
</evidence>
<gene>
    <name evidence="2" type="ORF">AOL_s00078g420</name>
</gene>
<dbReference type="GeneID" id="22892908"/>
<dbReference type="EMBL" id="ADOT01000134">
    <property type="protein sequence ID" value="EGX49387.1"/>
    <property type="molecule type" value="Genomic_DNA"/>
</dbReference>
<dbReference type="RefSeq" id="XP_011121985.1">
    <property type="nucleotide sequence ID" value="XM_011123683.1"/>
</dbReference>
<dbReference type="InParanoid" id="G1XBX3"/>
<name>G1XBX3_ARTOA</name>
<reference evidence="2 3" key="1">
    <citation type="journal article" date="2011" name="PLoS Pathog.">
        <title>Genomic and proteomic analyses of the fungus Arthrobotrys oligospora provide insights into nematode-trap formation.</title>
        <authorList>
            <person name="Yang J."/>
            <person name="Wang L."/>
            <person name="Ji X."/>
            <person name="Feng Y."/>
            <person name="Li X."/>
            <person name="Zou C."/>
            <person name="Xu J."/>
            <person name="Ren Y."/>
            <person name="Mi Q."/>
            <person name="Wu J."/>
            <person name="Liu S."/>
            <person name="Liu Y."/>
            <person name="Huang X."/>
            <person name="Wang H."/>
            <person name="Niu X."/>
            <person name="Li J."/>
            <person name="Liang L."/>
            <person name="Luo Y."/>
            <person name="Ji K."/>
            <person name="Zhou W."/>
            <person name="Yu Z."/>
            <person name="Li G."/>
            <person name="Liu Y."/>
            <person name="Li L."/>
            <person name="Qiao M."/>
            <person name="Feng L."/>
            <person name="Zhang K.-Q."/>
        </authorList>
    </citation>
    <scope>NUCLEOTIDE SEQUENCE [LARGE SCALE GENOMIC DNA]</scope>
    <source>
        <strain evidence="3">ATCC 24927 / CBS 115.81 / DSM 1491</strain>
    </source>
</reference>
<comment type="caution">
    <text evidence="2">The sequence shown here is derived from an EMBL/GenBank/DDBJ whole genome shotgun (WGS) entry which is preliminary data.</text>
</comment>
<dbReference type="AlphaFoldDB" id="G1XBX3"/>
<feature type="compositionally biased region" description="Polar residues" evidence="1">
    <location>
        <begin position="50"/>
        <end position="60"/>
    </location>
</feature>
<dbReference type="Proteomes" id="UP000008784">
    <property type="component" value="Unassembled WGS sequence"/>
</dbReference>
<feature type="compositionally biased region" description="Low complexity" evidence="1">
    <location>
        <begin position="35"/>
        <end position="49"/>
    </location>
</feature>
<keyword evidence="3" id="KW-1185">Reference proteome</keyword>
<evidence type="ECO:0000313" key="3">
    <source>
        <dbReference type="Proteomes" id="UP000008784"/>
    </source>
</evidence>
<evidence type="ECO:0000313" key="2">
    <source>
        <dbReference type="EMBL" id="EGX49387.1"/>
    </source>
</evidence>
<accession>G1XBX3</accession>
<dbReference type="OrthoDB" id="5347668at2759"/>
<proteinExistence type="predicted"/>
<protein>
    <submittedName>
        <fullName evidence="2">Uncharacterized protein</fullName>
    </submittedName>
</protein>
<dbReference type="HOGENOM" id="CLU_1758380_0_0_1"/>
<feature type="region of interest" description="Disordered" evidence="1">
    <location>
        <begin position="1"/>
        <end position="62"/>
    </location>
</feature>
<sequence length="148" mass="16546">MMRSRQQTVRKRANATAQIEETTSLEDPYAQEAHPGPSTTTPTPSISDSESNASGTTVLSSRDPRVTSIVYRWPRPKYHRMLAGGIFVLPIMPRSSILNGRPLDDTEWEDFIEQNIPPTFSNYQLYTSTGVVRVAVSLLSPMETLEAF</sequence>